<dbReference type="EMBL" id="LBDA02000001">
    <property type="protein sequence ID" value="OIK29612.1"/>
    <property type="molecule type" value="Genomic_DNA"/>
</dbReference>
<evidence type="ECO:0000313" key="3">
    <source>
        <dbReference type="Proteomes" id="UP000034838"/>
    </source>
</evidence>
<accession>A0A1J4QAW1</accession>
<dbReference type="Proteomes" id="UP000034838">
    <property type="component" value="Unassembled WGS sequence"/>
</dbReference>
<comment type="caution">
    <text evidence="2">The sequence shown here is derived from an EMBL/GenBank/DDBJ whole genome shotgun (WGS) entry which is preliminary data.</text>
</comment>
<sequence length="65" mass="6773">MADDHDGRGARCPVTEPVLAPDAVRTLSGVTGRLTAAARHAASRPDDVAPPLAPRLRGLRGLRHG</sequence>
<proteinExistence type="predicted"/>
<gene>
    <name evidence="2" type="ORF">VT52_000715</name>
</gene>
<feature type="region of interest" description="Disordered" evidence="1">
    <location>
        <begin position="36"/>
        <end position="65"/>
    </location>
</feature>
<keyword evidence="3" id="KW-1185">Reference proteome</keyword>
<protein>
    <submittedName>
        <fullName evidence="2">Uncharacterized protein</fullName>
    </submittedName>
</protein>
<organism evidence="2 3">
    <name type="scientific">Streptomyces malaysiense</name>
    <dbReference type="NCBI Taxonomy" id="1428626"/>
    <lineage>
        <taxon>Bacteria</taxon>
        <taxon>Bacillati</taxon>
        <taxon>Actinomycetota</taxon>
        <taxon>Actinomycetes</taxon>
        <taxon>Kitasatosporales</taxon>
        <taxon>Streptomycetaceae</taxon>
        <taxon>Streptomyces</taxon>
    </lineage>
</organism>
<reference evidence="2" key="1">
    <citation type="submission" date="2016-10" db="EMBL/GenBank/DDBJ databases">
        <title>Genome sequence of Streptomyces malaysiense MUSC 136.</title>
        <authorList>
            <person name="Lee L.-H."/>
            <person name="Ser H.-L."/>
        </authorList>
    </citation>
    <scope>NUCLEOTIDE SEQUENCE [LARGE SCALE GENOMIC DNA]</scope>
    <source>
        <strain evidence="2">MUSC 136</strain>
    </source>
</reference>
<evidence type="ECO:0000256" key="1">
    <source>
        <dbReference type="SAM" id="MobiDB-lite"/>
    </source>
</evidence>
<evidence type="ECO:0000313" key="2">
    <source>
        <dbReference type="EMBL" id="OIK29612.1"/>
    </source>
</evidence>
<dbReference type="AlphaFoldDB" id="A0A1J4QAW1"/>
<name>A0A1J4QAW1_9ACTN</name>